<dbReference type="Pfam" id="PF09917">
    <property type="entry name" value="DUF2147"/>
    <property type="match status" value="1"/>
</dbReference>
<comment type="caution">
    <text evidence="3">The sequence shown here is derived from an EMBL/GenBank/DDBJ whole genome shotgun (WGS) entry which is preliminary data.</text>
</comment>
<dbReference type="RefSeq" id="WP_018979615.1">
    <property type="nucleotide sequence ID" value="NZ_BAQD01000001.1"/>
</dbReference>
<proteinExistence type="predicted"/>
<organism evidence="3 4">
    <name type="scientific">Saccharibacter floricola DSM 15669</name>
    <dbReference type="NCBI Taxonomy" id="1123227"/>
    <lineage>
        <taxon>Bacteria</taxon>
        <taxon>Pseudomonadati</taxon>
        <taxon>Pseudomonadota</taxon>
        <taxon>Alphaproteobacteria</taxon>
        <taxon>Acetobacterales</taxon>
        <taxon>Acetobacteraceae</taxon>
        <taxon>Saccharibacter</taxon>
    </lineage>
</organism>
<dbReference type="PANTHER" id="PTHR36919:SF2">
    <property type="entry name" value="BLL6627 PROTEIN"/>
    <property type="match status" value="1"/>
</dbReference>
<evidence type="ECO:0000313" key="4">
    <source>
        <dbReference type="Proteomes" id="UP001062901"/>
    </source>
</evidence>
<feature type="compositionally biased region" description="Low complexity" evidence="1">
    <location>
        <begin position="1"/>
        <end position="17"/>
    </location>
</feature>
<dbReference type="PANTHER" id="PTHR36919">
    <property type="entry name" value="BLR1215 PROTEIN"/>
    <property type="match status" value="1"/>
</dbReference>
<protein>
    <recommendedName>
        <fullName evidence="2">DUF2147 domain-containing protein</fullName>
    </recommendedName>
</protein>
<evidence type="ECO:0000259" key="2">
    <source>
        <dbReference type="Pfam" id="PF09917"/>
    </source>
</evidence>
<feature type="domain" description="DUF2147" evidence="2">
    <location>
        <begin position="25"/>
        <end position="132"/>
    </location>
</feature>
<evidence type="ECO:0000313" key="3">
    <source>
        <dbReference type="EMBL" id="GBQ04703.1"/>
    </source>
</evidence>
<dbReference type="EMBL" id="BAQD01000001">
    <property type="protein sequence ID" value="GBQ04703.1"/>
    <property type="molecule type" value="Genomic_DNA"/>
</dbReference>
<keyword evidence="4" id="KW-1185">Reference proteome</keyword>
<feature type="region of interest" description="Disordered" evidence="1">
    <location>
        <begin position="1"/>
        <end position="20"/>
    </location>
</feature>
<sequence length="147" mass="16462">MSSQASAEPSQSSSTASHLSRPEEGLWLVKEKDGIFQIGPCDDRKDRLCGWLVGMDYTEAEPEKDVWGRSECGLQIISDMKPVDNGRWDGHILDPHTGRTYDARLWVAKSGHLKLLGYLGIPMFGQTQTWSRYHGASIGQKCRMKHG</sequence>
<dbReference type="InterPro" id="IPR019223">
    <property type="entry name" value="DUF2147"/>
</dbReference>
<reference evidence="3" key="1">
    <citation type="submission" date="2013-04" db="EMBL/GenBank/DDBJ databases">
        <title>The genome sequencing project of 58 acetic acid bacteria.</title>
        <authorList>
            <person name="Okamoto-Kainuma A."/>
            <person name="Ishikawa M."/>
            <person name="Umino S."/>
            <person name="Koizumi Y."/>
            <person name="Shiwa Y."/>
            <person name="Yoshikawa H."/>
            <person name="Matsutani M."/>
            <person name="Matsushita K."/>
        </authorList>
    </citation>
    <scope>NUCLEOTIDE SEQUENCE</scope>
    <source>
        <strain evidence="3">DSM 15669</strain>
    </source>
</reference>
<gene>
    <name evidence="3" type="ORF">AA15669_0098</name>
</gene>
<accession>A0ABQ0NWF0</accession>
<dbReference type="Gene3D" id="2.40.128.520">
    <property type="match status" value="1"/>
</dbReference>
<dbReference type="Proteomes" id="UP001062901">
    <property type="component" value="Unassembled WGS sequence"/>
</dbReference>
<name>A0ABQ0NWF0_9PROT</name>
<evidence type="ECO:0000256" key="1">
    <source>
        <dbReference type="SAM" id="MobiDB-lite"/>
    </source>
</evidence>